<evidence type="ECO:0000313" key="2">
    <source>
        <dbReference type="Proteomes" id="UP001354989"/>
    </source>
</evidence>
<gene>
    <name evidence="1" type="ORF">PEPS_26070</name>
</gene>
<protein>
    <submittedName>
        <fullName evidence="1">Uncharacterized protein</fullName>
    </submittedName>
</protein>
<dbReference type="RefSeq" id="WP_332919511.1">
    <property type="nucleotide sequence ID" value="NZ_AP025292.1"/>
</dbReference>
<name>A0ABN6LG68_9BACT</name>
<sequence length="145" mass="17346">MLNYRQQKSYKFETEKYRDGLNQVIFYYDQWIEALRSYVANKNESPTRLEELIYDERFPQWLDQQLIPAYPNYPIIHTLLVQQEEIKSNVKLLIESKSNGDSQLQIIRHYQQCANDLQFGIETIELVRKQIANPTMVSQRRSGKI</sequence>
<dbReference type="EMBL" id="AP025292">
    <property type="protein sequence ID" value="BDD00327.1"/>
    <property type="molecule type" value="Genomic_DNA"/>
</dbReference>
<accession>A0ABN6LG68</accession>
<proteinExistence type="predicted"/>
<organism evidence="1 2">
    <name type="scientific">Persicobacter psychrovividus</name>
    <dbReference type="NCBI Taxonomy" id="387638"/>
    <lineage>
        <taxon>Bacteria</taxon>
        <taxon>Pseudomonadati</taxon>
        <taxon>Bacteroidota</taxon>
        <taxon>Cytophagia</taxon>
        <taxon>Cytophagales</taxon>
        <taxon>Persicobacteraceae</taxon>
        <taxon>Persicobacter</taxon>
    </lineage>
</organism>
<reference evidence="1 2" key="1">
    <citation type="submission" date="2021-12" db="EMBL/GenBank/DDBJ databases">
        <title>Genome sequencing of bacteria with rrn-lacking chromosome and rrn-plasmid.</title>
        <authorList>
            <person name="Anda M."/>
            <person name="Iwasaki W."/>
        </authorList>
    </citation>
    <scope>NUCLEOTIDE SEQUENCE [LARGE SCALE GENOMIC DNA]</scope>
    <source>
        <strain evidence="1 2">NBRC 101262</strain>
    </source>
</reference>
<keyword evidence="2" id="KW-1185">Reference proteome</keyword>
<dbReference type="Proteomes" id="UP001354989">
    <property type="component" value="Chromosome"/>
</dbReference>
<evidence type="ECO:0000313" key="1">
    <source>
        <dbReference type="EMBL" id="BDD00327.1"/>
    </source>
</evidence>